<keyword evidence="3" id="KW-1015">Disulfide bond</keyword>
<evidence type="ECO:0000256" key="1">
    <source>
        <dbReference type="ARBA" id="ARBA00004613"/>
    </source>
</evidence>
<dbReference type="SUPFAM" id="SSF50242">
    <property type="entry name" value="TIMP-like"/>
    <property type="match status" value="1"/>
</dbReference>
<evidence type="ECO:0000313" key="6">
    <source>
        <dbReference type="Proteomes" id="UP000824782"/>
    </source>
</evidence>
<dbReference type="InterPro" id="IPR018933">
    <property type="entry name" value="Netrin_module_non-TIMP"/>
</dbReference>
<reference evidence="5" key="1">
    <citation type="thesis" date="2020" institute="ProQuest LLC" country="789 East Eisenhower Parkway, Ann Arbor, MI, USA">
        <title>Comparative Genomics and Chromosome Evolution.</title>
        <authorList>
            <person name="Mudd A.B."/>
        </authorList>
    </citation>
    <scope>NUCLEOTIDE SEQUENCE</scope>
    <source>
        <strain evidence="5">237g6f4</strain>
        <tissue evidence="5">Blood</tissue>
    </source>
</reference>
<name>A0AAV6YS43_ENGPU</name>
<sequence>VYKVHLEEIQKKSNYDNYVMNIINVIKEGTEEKILNKKKNFFSHIKCHNALNLTAGSDYLIWGPSGDLLEQPDGYSYVIGKDTWIERWPNDTECQDPENSALCGDLRGFSAELNLIGCLH</sequence>
<comment type="subcellular location">
    <subcellularLocation>
        <location evidence="1">Secreted</location>
    </subcellularLocation>
</comment>
<dbReference type="GO" id="GO:0005576">
    <property type="term" value="C:extracellular region"/>
    <property type="evidence" value="ECO:0007669"/>
    <property type="project" value="UniProtKB-SubCell"/>
</dbReference>
<dbReference type="Pfam" id="PF01759">
    <property type="entry name" value="NTR"/>
    <property type="match status" value="1"/>
</dbReference>
<evidence type="ECO:0000256" key="3">
    <source>
        <dbReference type="ARBA" id="ARBA00023157"/>
    </source>
</evidence>
<keyword evidence="2" id="KW-0964">Secreted</keyword>
<accession>A0AAV6YS43</accession>
<dbReference type="FunFam" id="2.40.50.120:FF:000013">
    <property type="entry name" value="Complement C3"/>
    <property type="match status" value="1"/>
</dbReference>
<keyword evidence="6" id="KW-1185">Reference proteome</keyword>
<dbReference type="InterPro" id="IPR001134">
    <property type="entry name" value="Netrin_domain"/>
</dbReference>
<feature type="domain" description="NTR" evidence="4">
    <location>
        <begin position="1"/>
        <end position="118"/>
    </location>
</feature>
<dbReference type="Gene3D" id="2.40.50.120">
    <property type="match status" value="1"/>
</dbReference>
<proteinExistence type="predicted"/>
<protein>
    <recommendedName>
        <fullName evidence="4">NTR domain-containing protein</fullName>
    </recommendedName>
</protein>
<dbReference type="InterPro" id="IPR008993">
    <property type="entry name" value="TIMP-like_OB-fold"/>
</dbReference>
<dbReference type="EMBL" id="WNYA01013196">
    <property type="protein sequence ID" value="KAG8539746.1"/>
    <property type="molecule type" value="Genomic_DNA"/>
</dbReference>
<dbReference type="PROSITE" id="PS50189">
    <property type="entry name" value="NTR"/>
    <property type="match status" value="1"/>
</dbReference>
<dbReference type="SMART" id="SM00643">
    <property type="entry name" value="C345C"/>
    <property type="match status" value="1"/>
</dbReference>
<dbReference type="Proteomes" id="UP000824782">
    <property type="component" value="Unassembled WGS sequence"/>
</dbReference>
<evidence type="ECO:0000313" key="5">
    <source>
        <dbReference type="EMBL" id="KAG8539746.1"/>
    </source>
</evidence>
<gene>
    <name evidence="5" type="ORF">GDO81_020423</name>
</gene>
<evidence type="ECO:0000256" key="2">
    <source>
        <dbReference type="ARBA" id="ARBA00022525"/>
    </source>
</evidence>
<comment type="caution">
    <text evidence="5">The sequence shown here is derived from an EMBL/GenBank/DDBJ whole genome shotgun (WGS) entry which is preliminary data.</text>
</comment>
<organism evidence="5 6">
    <name type="scientific">Engystomops pustulosus</name>
    <name type="common">Tungara frog</name>
    <name type="synonym">Physalaemus pustulosus</name>
    <dbReference type="NCBI Taxonomy" id="76066"/>
    <lineage>
        <taxon>Eukaryota</taxon>
        <taxon>Metazoa</taxon>
        <taxon>Chordata</taxon>
        <taxon>Craniata</taxon>
        <taxon>Vertebrata</taxon>
        <taxon>Euteleostomi</taxon>
        <taxon>Amphibia</taxon>
        <taxon>Batrachia</taxon>
        <taxon>Anura</taxon>
        <taxon>Neobatrachia</taxon>
        <taxon>Hyloidea</taxon>
        <taxon>Leptodactylidae</taxon>
        <taxon>Leiuperinae</taxon>
        <taxon>Engystomops</taxon>
    </lineage>
</organism>
<feature type="non-terminal residue" evidence="5">
    <location>
        <position position="1"/>
    </location>
</feature>
<evidence type="ECO:0000259" key="4">
    <source>
        <dbReference type="PROSITE" id="PS50189"/>
    </source>
</evidence>
<dbReference type="AlphaFoldDB" id="A0AAV6YS43"/>